<keyword evidence="3" id="KW-1185">Reference proteome</keyword>
<organism evidence="2 3">
    <name type="scientific">Trypanosoma vivax (strain Y486)</name>
    <dbReference type="NCBI Taxonomy" id="1055687"/>
    <lineage>
        <taxon>Eukaryota</taxon>
        <taxon>Discoba</taxon>
        <taxon>Euglenozoa</taxon>
        <taxon>Kinetoplastea</taxon>
        <taxon>Metakinetoplastina</taxon>
        <taxon>Trypanosomatida</taxon>
        <taxon>Trypanosomatidae</taxon>
        <taxon>Trypanosoma</taxon>
        <taxon>Duttonella</taxon>
    </lineage>
</organism>
<dbReference type="Gene3D" id="3.60.10.10">
    <property type="entry name" value="Endonuclease/exonuclease/phosphatase"/>
    <property type="match status" value="1"/>
</dbReference>
<accession>F9WP48</accession>
<feature type="domain" description="Endonuclease/exonuclease/phosphatase" evidence="1">
    <location>
        <begin position="75"/>
        <end position="184"/>
    </location>
</feature>
<gene>
    <name evidence="2" type="ORF">TvY486_0020165</name>
</gene>
<dbReference type="Pfam" id="PF14529">
    <property type="entry name" value="Exo_endo_phos_2"/>
    <property type="match status" value="1"/>
</dbReference>
<name>F9WP48_TRYVY</name>
<dbReference type="SUPFAM" id="SSF56219">
    <property type="entry name" value="DNase I-like"/>
    <property type="match status" value="1"/>
</dbReference>
<dbReference type="InterPro" id="IPR036691">
    <property type="entry name" value="Endo/exonu/phosph_ase_sf"/>
</dbReference>
<proteinExistence type="predicted"/>
<evidence type="ECO:0000313" key="3">
    <source>
        <dbReference type="Proteomes" id="UP000009027"/>
    </source>
</evidence>
<sequence>MVLFCLLQGTQPTSAECAALEISGCRHVGEGRTPHGGGVSILVRDGVGVEVGVLEKKVPERVTVTLMFSANVSLTITSAYFPRKADGFSESLDTLLGASGPLVVGADVNSRDVAWHALRPSDDKGECIVDLCVQNNLSCANAGSATGRQPETAAPLPPDIALCRDCEISNWKSALSPDSDHYWITLGAFVGTSLDVIAPSKPARALYVWSKARCNDFRKLSDECMFRRMKRSTKGAVPMKEAVTRGIRMATKRTTPEGKGVAPPFWTPELTKLDKMVQERKNERKRDALIRWGRKVLTDTALGRWKENVAKLSVTDSASWNLVKSIYAPRPLT</sequence>
<reference evidence="2 3" key="1">
    <citation type="journal article" date="2012" name="Proc. Natl. Acad. Sci. U.S.A.">
        <title>Antigenic diversity is generated by distinct evolutionary mechanisms in African trypanosome species.</title>
        <authorList>
            <person name="Jackson A.P."/>
            <person name="Berry A."/>
            <person name="Aslett M."/>
            <person name="Allison H.C."/>
            <person name="Burton P."/>
            <person name="Vavrova-Anderson J."/>
            <person name="Brown R."/>
            <person name="Browne H."/>
            <person name="Corton N."/>
            <person name="Hauser H."/>
            <person name="Gamble J."/>
            <person name="Gilderthorp R."/>
            <person name="Marcello L."/>
            <person name="McQuillan J."/>
            <person name="Otto T.D."/>
            <person name="Quail M.A."/>
            <person name="Sanders M.J."/>
            <person name="van Tonder A."/>
            <person name="Ginger M.L."/>
            <person name="Field M.C."/>
            <person name="Barry J.D."/>
            <person name="Hertz-Fowler C."/>
            <person name="Berriman M."/>
        </authorList>
    </citation>
    <scope>NUCLEOTIDE SEQUENCE</scope>
    <source>
        <strain evidence="2 3">Y486</strain>
    </source>
</reference>
<evidence type="ECO:0000313" key="2">
    <source>
        <dbReference type="EMBL" id="CCD19322.1"/>
    </source>
</evidence>
<dbReference type="EMBL" id="CAEX01003162">
    <property type="protein sequence ID" value="CCD19322.1"/>
    <property type="molecule type" value="Genomic_DNA"/>
</dbReference>
<dbReference type="VEuPathDB" id="TriTrypDB:TvY486_0020165"/>
<protein>
    <recommendedName>
        <fullName evidence="1">Endonuclease/exonuclease/phosphatase domain-containing protein</fullName>
    </recommendedName>
</protein>
<dbReference type="InterPro" id="IPR005135">
    <property type="entry name" value="Endo/exonuclease/phosphatase"/>
</dbReference>
<evidence type="ECO:0000259" key="1">
    <source>
        <dbReference type="Pfam" id="PF14529"/>
    </source>
</evidence>
<feature type="non-terminal residue" evidence="2">
    <location>
        <position position="333"/>
    </location>
</feature>
<dbReference type="AlphaFoldDB" id="F9WP48"/>
<dbReference type="Proteomes" id="UP000009027">
    <property type="component" value="Unassembled WGS sequence"/>
</dbReference>
<dbReference type="GO" id="GO:0003824">
    <property type="term" value="F:catalytic activity"/>
    <property type="evidence" value="ECO:0007669"/>
    <property type="project" value="InterPro"/>
</dbReference>